<proteinExistence type="inferred from homology"/>
<dbReference type="Pfam" id="PF02867">
    <property type="entry name" value="Ribonuc_red_lgC"/>
    <property type="match status" value="1"/>
</dbReference>
<dbReference type="InterPro" id="IPR050862">
    <property type="entry name" value="RdRp_reductase_class-2"/>
</dbReference>
<evidence type="ECO:0000256" key="6">
    <source>
        <dbReference type="ARBA" id="ARBA00022628"/>
    </source>
</evidence>
<sequence length="785" mass="91105">MLKVLKRNGSIVNFDVNKIITAISLSMAETKADVDSDLAKTIGERVEATLRTYEHQISVEDIQDLVEEMLMESPRKDAAKRYILYRYERDKNRDRRKKRTDGRLLSHEFISRYKHRPNPMKQLGNFVYYRTYSRWLSDEKRREYWWETVRRAVEYNCSLVPTTKAEAEKLYDNIFHLRQFLSGRTFWVGNTDVAKNYPMSNYNCSFTVIDDFDSFKDLFYMLMIGSGVGIRILKDDVNRLPKIRTSFDIIHEDYTPTPMHLREDSTSLEFSHNNTVKIIIGDSKEGWVQALDFYLKVLYSNEYRKINTVIINYNHVRPKGEKLKTFGGTASGHQSLKNMFIKITSIIKKRGVLNNEDYVKLLPIDCLDIANIVGENVVVGGVRRTAEIVLVDPDDKEAIEAKSHLYKQIDGQWIVDEDIIHRQMSNNSIYYREKPSREQLHWQIEQMRYSGEPGWVNESAGLKRRPNMNGVNPCGEILLDSKGLCNLTTINVFAFVKDDNTLDFDGLFEAQKLSARAGYRMTCTDLEIPRWNYIQKRDKLLGCSLTGWQDLVNATALSKKEQGKLLRELRTIAKMAAKDYANEIGENIPLLVTTVKPEGTLSQLPTVSSGVHYSHSPYYIRRVRINSDDPLVKVCEELDYPIFPEVGQDMETCTTKVIEFPVKAPEGITKYDVSAIEQLENYKLFMENYVDHNCSITVHVREHEWADVEEWVWKHWDDTVALSFLSLDDNFYNLLPYEAIEQEEYEKRLANMRPFLPNLISKYEKNEVEFDIGAADCEGGVCPIR</sequence>
<dbReference type="GO" id="GO:0031419">
    <property type="term" value="F:cobalamin binding"/>
    <property type="evidence" value="ECO:0007669"/>
    <property type="project" value="UniProtKB-KW"/>
</dbReference>
<dbReference type="GO" id="GO:0004748">
    <property type="term" value="F:ribonucleoside-diphosphate reductase activity, thioredoxin disulfide as acceptor"/>
    <property type="evidence" value="ECO:0007669"/>
    <property type="project" value="InterPro"/>
</dbReference>
<evidence type="ECO:0000256" key="16">
    <source>
        <dbReference type="PIRSR" id="PIRSR613345-2"/>
    </source>
</evidence>
<dbReference type="Pfam" id="PF17975">
    <property type="entry name" value="RNR_Alpha"/>
    <property type="match status" value="1"/>
</dbReference>
<evidence type="ECO:0000256" key="17">
    <source>
        <dbReference type="PROSITE-ProRule" id="PRU00492"/>
    </source>
</evidence>
<dbReference type="InterPro" id="IPR000788">
    <property type="entry name" value="RNR_lg_C"/>
</dbReference>
<gene>
    <name evidence="19" type="primary">nrdJ</name>
    <name evidence="19" type="ORF">HZI73_15305</name>
</gene>
<dbReference type="PANTHER" id="PTHR43371:SF1">
    <property type="entry name" value="RIBONUCLEOSIDE-DIPHOSPHATE REDUCTASE"/>
    <property type="match status" value="1"/>
</dbReference>
<dbReference type="InterPro" id="IPR005144">
    <property type="entry name" value="ATP-cone_dom"/>
</dbReference>
<organism evidence="19 20">
    <name type="scientific">Vallitalea pronyensis</name>
    <dbReference type="NCBI Taxonomy" id="1348613"/>
    <lineage>
        <taxon>Bacteria</taxon>
        <taxon>Bacillati</taxon>
        <taxon>Bacillota</taxon>
        <taxon>Clostridia</taxon>
        <taxon>Lachnospirales</taxon>
        <taxon>Vallitaleaceae</taxon>
        <taxon>Vallitalea</taxon>
    </lineage>
</organism>
<keyword evidence="5" id="KW-0021">Allosteric enzyme</keyword>
<dbReference type="PANTHER" id="PTHR43371">
    <property type="entry name" value="VITAMIN B12-DEPENDENT RIBONUCLEOTIDE REDUCTASE"/>
    <property type="match status" value="1"/>
</dbReference>
<evidence type="ECO:0000256" key="15">
    <source>
        <dbReference type="PIRSR" id="PIRSR613345-1"/>
    </source>
</evidence>
<evidence type="ECO:0000256" key="14">
    <source>
        <dbReference type="ARBA" id="ARBA00048987"/>
    </source>
</evidence>
<evidence type="ECO:0000313" key="20">
    <source>
        <dbReference type="Proteomes" id="UP000683246"/>
    </source>
</evidence>
<evidence type="ECO:0000313" key="19">
    <source>
        <dbReference type="EMBL" id="QUI23569.1"/>
    </source>
</evidence>
<reference evidence="19" key="1">
    <citation type="submission" date="2020-07" db="EMBL/GenBank/DDBJ databases">
        <title>Vallitalea pronyensis genome.</title>
        <authorList>
            <person name="Postec A."/>
        </authorList>
    </citation>
    <scope>NUCLEOTIDE SEQUENCE</scope>
    <source>
        <strain evidence="19">FatNI3</strain>
    </source>
</reference>
<evidence type="ECO:0000256" key="1">
    <source>
        <dbReference type="ARBA" id="ARBA00001922"/>
    </source>
</evidence>
<evidence type="ECO:0000256" key="8">
    <source>
        <dbReference type="ARBA" id="ARBA00022741"/>
    </source>
</evidence>
<keyword evidence="13" id="KW-0170">Cobalt</keyword>
<dbReference type="RefSeq" id="WP_212694254.1">
    <property type="nucleotide sequence ID" value="NZ_CP058649.1"/>
</dbReference>
<evidence type="ECO:0000256" key="12">
    <source>
        <dbReference type="ARBA" id="ARBA00023284"/>
    </source>
</evidence>
<evidence type="ECO:0000259" key="18">
    <source>
        <dbReference type="PROSITE" id="PS51161"/>
    </source>
</evidence>
<dbReference type="SUPFAM" id="SSF51998">
    <property type="entry name" value="PFL-like glycyl radical enzymes"/>
    <property type="match status" value="1"/>
</dbReference>
<dbReference type="GO" id="GO:0008998">
    <property type="term" value="F:ribonucleoside-triphosphate reductase (thioredoxin) activity"/>
    <property type="evidence" value="ECO:0007669"/>
    <property type="project" value="UniProtKB-EC"/>
</dbReference>
<comment type="cofactor">
    <cofactor evidence="1">
        <name>adenosylcob(III)alamin</name>
        <dbReference type="ChEBI" id="CHEBI:18408"/>
    </cofactor>
</comment>
<evidence type="ECO:0000256" key="13">
    <source>
        <dbReference type="ARBA" id="ARBA00023285"/>
    </source>
</evidence>
<dbReference type="Proteomes" id="UP000683246">
    <property type="component" value="Chromosome"/>
</dbReference>
<protein>
    <recommendedName>
        <fullName evidence="4">Adenosylcobalamin-dependent ribonucleoside-triphosphate reductase</fullName>
        <ecNumber evidence="3">1.17.4.2</ecNumber>
    </recommendedName>
</protein>
<dbReference type="InterPro" id="IPR013345">
    <property type="entry name" value="RTP_Rdtase_AdoCbl-dep"/>
</dbReference>
<evidence type="ECO:0000256" key="10">
    <source>
        <dbReference type="ARBA" id="ARBA00023002"/>
    </source>
</evidence>
<feature type="active site" evidence="15">
    <location>
        <position position="474"/>
    </location>
</feature>
<dbReference type="Gene3D" id="3.20.70.20">
    <property type="match status" value="1"/>
</dbReference>
<evidence type="ECO:0000256" key="4">
    <source>
        <dbReference type="ARBA" id="ARBA00021063"/>
    </source>
</evidence>
<comment type="similarity">
    <text evidence="2">Belongs to the class II ribonucleoside-triphosphate reductase family.</text>
</comment>
<dbReference type="InterPro" id="IPR040763">
    <property type="entry name" value="RNR_alpha_hel"/>
</dbReference>
<dbReference type="Gene3D" id="3.90.1390.10">
    <property type="entry name" value="b-12 dependent (class ii) ribonucleotide reductase, chain A, domain 3"/>
    <property type="match status" value="1"/>
</dbReference>
<dbReference type="EC" id="1.17.4.2" evidence="3"/>
<name>A0A8J8MLA4_9FIRM</name>
<dbReference type="PROSITE" id="PS51161">
    <property type="entry name" value="ATP_CONE"/>
    <property type="match status" value="1"/>
</dbReference>
<evidence type="ECO:0000256" key="9">
    <source>
        <dbReference type="ARBA" id="ARBA00022840"/>
    </source>
</evidence>
<evidence type="ECO:0000256" key="3">
    <source>
        <dbReference type="ARBA" id="ARBA00012275"/>
    </source>
</evidence>
<keyword evidence="7" id="KW-0235">DNA replication</keyword>
<dbReference type="NCBIfam" id="TIGR02505">
    <property type="entry name" value="RTPR"/>
    <property type="match status" value="1"/>
</dbReference>
<keyword evidence="9 17" id="KW-0067">ATP-binding</keyword>
<keyword evidence="20" id="KW-1185">Reference proteome</keyword>
<dbReference type="KEGG" id="vpy:HZI73_15305"/>
<dbReference type="GO" id="GO:0005524">
    <property type="term" value="F:ATP binding"/>
    <property type="evidence" value="ECO:0007669"/>
    <property type="project" value="UniProtKB-UniRule"/>
</dbReference>
<keyword evidence="10 19" id="KW-0560">Oxidoreductase</keyword>
<keyword evidence="11 16" id="KW-1015">Disulfide bond</keyword>
<comment type="catalytic activity">
    <reaction evidence="14">
        <text>a 2'-deoxyribonucleoside 5'-triphosphate + [thioredoxin]-disulfide + H2O = a ribonucleoside 5'-triphosphate + [thioredoxin]-dithiol</text>
        <dbReference type="Rhea" id="RHEA:12701"/>
        <dbReference type="Rhea" id="RHEA-COMP:10698"/>
        <dbReference type="Rhea" id="RHEA-COMP:10700"/>
        <dbReference type="ChEBI" id="CHEBI:15377"/>
        <dbReference type="ChEBI" id="CHEBI:29950"/>
        <dbReference type="ChEBI" id="CHEBI:50058"/>
        <dbReference type="ChEBI" id="CHEBI:61557"/>
        <dbReference type="ChEBI" id="CHEBI:61560"/>
        <dbReference type="EC" id="1.17.4.2"/>
    </reaction>
</comment>
<keyword evidence="6" id="KW-0846">Cobalamin</keyword>
<keyword evidence="8 17" id="KW-0547">Nucleotide-binding</keyword>
<dbReference type="Pfam" id="PF21995">
    <property type="entry name" value="RNR-II_ins_dom"/>
    <property type="match status" value="1"/>
</dbReference>
<dbReference type="Gene3D" id="3.30.1620.10">
    <property type="entry name" value="b-12 dependent (class ii) ribonucleotide reductase, Chain A, Domain 2"/>
    <property type="match status" value="1"/>
</dbReference>
<feature type="disulfide bond" description="Redox-active" evidence="16">
    <location>
        <begin position="204"/>
        <end position="485"/>
    </location>
</feature>
<evidence type="ECO:0000256" key="11">
    <source>
        <dbReference type="ARBA" id="ARBA00023157"/>
    </source>
</evidence>
<dbReference type="Pfam" id="PF03477">
    <property type="entry name" value="ATP-cone"/>
    <property type="match status" value="1"/>
</dbReference>
<accession>A0A8J8MLA4</accession>
<evidence type="ECO:0000256" key="7">
    <source>
        <dbReference type="ARBA" id="ARBA00022705"/>
    </source>
</evidence>
<dbReference type="AlphaFoldDB" id="A0A8J8MLA4"/>
<evidence type="ECO:0000256" key="5">
    <source>
        <dbReference type="ARBA" id="ARBA00022533"/>
    </source>
</evidence>
<keyword evidence="12" id="KW-0676">Redox-active center</keyword>
<evidence type="ECO:0000256" key="2">
    <source>
        <dbReference type="ARBA" id="ARBA00005654"/>
    </source>
</evidence>
<dbReference type="GO" id="GO:0006260">
    <property type="term" value="P:DNA replication"/>
    <property type="evidence" value="ECO:0007669"/>
    <property type="project" value="UniProtKB-KW"/>
</dbReference>
<dbReference type="EMBL" id="CP058649">
    <property type="protein sequence ID" value="QUI23569.1"/>
    <property type="molecule type" value="Genomic_DNA"/>
</dbReference>
<feature type="active site" evidence="15">
    <location>
        <position position="476"/>
    </location>
</feature>
<dbReference type="InterPro" id="IPR054158">
    <property type="entry name" value="RNR-II_ins_dom"/>
</dbReference>
<feature type="domain" description="ATP-cone" evidence="18">
    <location>
        <begin position="2"/>
        <end position="93"/>
    </location>
</feature>